<dbReference type="Gene3D" id="1.10.1450.10">
    <property type="entry name" value="Tetraspanin"/>
    <property type="match status" value="1"/>
</dbReference>
<feature type="transmembrane region" description="Helical" evidence="6">
    <location>
        <begin position="82"/>
        <end position="106"/>
    </location>
</feature>
<dbReference type="GeneTree" id="ENSGT00940000164634"/>
<evidence type="ECO:0000313" key="8">
    <source>
        <dbReference type="Proteomes" id="UP000472263"/>
    </source>
</evidence>
<dbReference type="InParanoid" id="A0A667WTA8"/>
<evidence type="ECO:0000313" key="7">
    <source>
        <dbReference type="Ensembl" id="ENSMMDP00005008950.1"/>
    </source>
</evidence>
<dbReference type="GO" id="GO:0043473">
    <property type="term" value="P:pigmentation"/>
    <property type="evidence" value="ECO:0007669"/>
    <property type="project" value="Ensembl"/>
</dbReference>
<dbReference type="InterPro" id="IPR000301">
    <property type="entry name" value="Tetraspanin_animals"/>
</dbReference>
<name>A0A667WTA8_9TELE</name>
<accession>A0A667WTA8</accession>
<dbReference type="SUPFAM" id="SSF48652">
    <property type="entry name" value="Tetraspanin"/>
    <property type="match status" value="1"/>
</dbReference>
<dbReference type="InterPro" id="IPR018499">
    <property type="entry name" value="Tetraspanin/Peripherin"/>
</dbReference>
<evidence type="ECO:0000256" key="4">
    <source>
        <dbReference type="ARBA" id="ARBA00022989"/>
    </source>
</evidence>
<dbReference type="PANTHER" id="PTHR19282:SF120">
    <property type="entry name" value="TETRASPANIN-36"/>
    <property type="match status" value="1"/>
</dbReference>
<feature type="transmembrane region" description="Helical" evidence="6">
    <location>
        <begin position="54"/>
        <end position="75"/>
    </location>
</feature>
<dbReference type="Ensembl" id="ENSMMDT00005009198.1">
    <property type="protein sequence ID" value="ENSMMDP00005008950.1"/>
    <property type="gene ID" value="ENSMMDG00005004929.1"/>
</dbReference>
<dbReference type="PRINTS" id="PR00259">
    <property type="entry name" value="TMFOUR"/>
</dbReference>
<dbReference type="PANTHER" id="PTHR19282">
    <property type="entry name" value="TETRASPANIN"/>
    <property type="match status" value="1"/>
</dbReference>
<evidence type="ECO:0000256" key="3">
    <source>
        <dbReference type="ARBA" id="ARBA00022692"/>
    </source>
</evidence>
<feature type="transmembrane region" description="Helical" evidence="6">
    <location>
        <begin position="12"/>
        <end position="34"/>
    </location>
</feature>
<evidence type="ECO:0000256" key="2">
    <source>
        <dbReference type="ARBA" id="ARBA00006840"/>
    </source>
</evidence>
<dbReference type="GO" id="GO:0005886">
    <property type="term" value="C:plasma membrane"/>
    <property type="evidence" value="ECO:0007669"/>
    <property type="project" value="TreeGrafter"/>
</dbReference>
<proteinExistence type="inferred from homology"/>
<dbReference type="Proteomes" id="UP000472263">
    <property type="component" value="Chromosome 9"/>
</dbReference>
<evidence type="ECO:0000256" key="1">
    <source>
        <dbReference type="ARBA" id="ARBA00004141"/>
    </source>
</evidence>
<dbReference type="OrthoDB" id="9993879at2759"/>
<comment type="similarity">
    <text evidence="2 6">Belongs to the tetraspanin (TM4SF) family.</text>
</comment>
<keyword evidence="3 6" id="KW-0812">Transmembrane</keyword>
<keyword evidence="8" id="KW-1185">Reference proteome</keyword>
<evidence type="ECO:0000256" key="5">
    <source>
        <dbReference type="ARBA" id="ARBA00023136"/>
    </source>
</evidence>
<protein>
    <recommendedName>
        <fullName evidence="6">Tetraspanin</fullName>
    </recommendedName>
</protein>
<sequence>MDCGVITSKAILLLLSLIFWAAGAALTYVGVYVIRSYNNFENFLEDKYTLIPAAIIISVGVVMFIFGLVGCCATIRESKIGLSFFLLIILVMFAAEVAALVLGFIYQSRINGDLQRSMNDVFMKYDGKSSETRAVDYLQTQLHCCGVESYTNWTTTPWFSSHNNTVPRSCCKNITDTECTGSLDQLDLLNTEPCKSKLEMLLQDVLSYAMLVILGFAVIKFFGMLSVCVITCRTSSRRSGYQPLHA</sequence>
<reference evidence="7" key="2">
    <citation type="submission" date="2025-08" db="UniProtKB">
        <authorList>
            <consortium name="Ensembl"/>
        </authorList>
    </citation>
    <scope>IDENTIFICATION</scope>
</reference>
<dbReference type="AlphaFoldDB" id="A0A667WTA8"/>
<reference evidence="7" key="3">
    <citation type="submission" date="2025-09" db="UniProtKB">
        <authorList>
            <consortium name="Ensembl"/>
        </authorList>
    </citation>
    <scope>IDENTIFICATION</scope>
</reference>
<dbReference type="InterPro" id="IPR008952">
    <property type="entry name" value="Tetraspanin_EC2_sf"/>
</dbReference>
<dbReference type="PIRSF" id="PIRSF002419">
    <property type="entry name" value="Tetraspanin"/>
    <property type="match status" value="1"/>
</dbReference>
<keyword evidence="4 6" id="KW-1133">Transmembrane helix</keyword>
<evidence type="ECO:0000256" key="6">
    <source>
        <dbReference type="RuleBase" id="RU361218"/>
    </source>
</evidence>
<feature type="transmembrane region" description="Helical" evidence="6">
    <location>
        <begin position="205"/>
        <end position="232"/>
    </location>
</feature>
<gene>
    <name evidence="7" type="primary">tspan36</name>
</gene>
<dbReference type="Pfam" id="PF00335">
    <property type="entry name" value="Tetraspanin"/>
    <property type="match status" value="1"/>
</dbReference>
<comment type="subcellular location">
    <subcellularLocation>
        <location evidence="1 6">Membrane</location>
        <topology evidence="1 6">Multi-pass membrane protein</topology>
    </subcellularLocation>
</comment>
<reference evidence="7" key="1">
    <citation type="submission" date="2019-06" db="EMBL/GenBank/DDBJ databases">
        <authorList>
            <consortium name="Wellcome Sanger Institute Data Sharing"/>
        </authorList>
    </citation>
    <scope>NUCLEOTIDE SEQUENCE [LARGE SCALE GENOMIC DNA]</scope>
</reference>
<organism evidence="7 8">
    <name type="scientific">Myripristis murdjan</name>
    <name type="common">pinecone soldierfish</name>
    <dbReference type="NCBI Taxonomy" id="586833"/>
    <lineage>
        <taxon>Eukaryota</taxon>
        <taxon>Metazoa</taxon>
        <taxon>Chordata</taxon>
        <taxon>Craniata</taxon>
        <taxon>Vertebrata</taxon>
        <taxon>Euteleostomi</taxon>
        <taxon>Actinopterygii</taxon>
        <taxon>Neopterygii</taxon>
        <taxon>Teleostei</taxon>
        <taxon>Neoteleostei</taxon>
        <taxon>Acanthomorphata</taxon>
        <taxon>Holocentriformes</taxon>
        <taxon>Holocentridae</taxon>
        <taxon>Myripristis</taxon>
    </lineage>
</organism>
<keyword evidence="5 6" id="KW-0472">Membrane</keyword>